<comment type="caution">
    <text evidence="1">The sequence shown here is derived from an EMBL/GenBank/DDBJ whole genome shotgun (WGS) entry which is preliminary data.</text>
</comment>
<accession>A0ABR1IDX3</accession>
<dbReference type="EC" id="1.3.1.34" evidence="1"/>
<sequence length="97" mass="10143">MAKDIATFSLGSTVIGIGNVDVRKLEDLEAVVEQCVAKTGGINYSAGAAKNFLASIRCLSVNVSKRMVDIDLLGSLNKIKATGCPGGKEQGPWTDKS</sequence>
<reference evidence="1 2" key="1">
    <citation type="journal article" date="2025" name="Microbiol. Resour. Announc.">
        <title>Draft genome sequences for Neonectria magnoliae and Neonectria punicea, canker pathogens of Liriodendron tulipifera and Acer saccharum in West Virginia.</title>
        <authorList>
            <person name="Petronek H.M."/>
            <person name="Kasson M.T."/>
            <person name="Metheny A.M."/>
            <person name="Stauder C.M."/>
            <person name="Lovett B."/>
            <person name="Lynch S.C."/>
            <person name="Garnas J.R."/>
            <person name="Kasson L.R."/>
            <person name="Stajich J.E."/>
        </authorList>
    </citation>
    <scope>NUCLEOTIDE SEQUENCE [LARGE SCALE GENOMIC DNA]</scope>
    <source>
        <strain evidence="1 2">NRRL 64651</strain>
    </source>
</reference>
<dbReference type="EMBL" id="JAZAVK010000008">
    <property type="protein sequence ID" value="KAK7431835.1"/>
    <property type="molecule type" value="Genomic_DNA"/>
</dbReference>
<evidence type="ECO:0000313" key="1">
    <source>
        <dbReference type="EMBL" id="KAK7431835.1"/>
    </source>
</evidence>
<evidence type="ECO:0000313" key="2">
    <source>
        <dbReference type="Proteomes" id="UP001498421"/>
    </source>
</evidence>
<dbReference type="Proteomes" id="UP001498421">
    <property type="component" value="Unassembled WGS sequence"/>
</dbReference>
<dbReference type="GO" id="GO:0008670">
    <property type="term" value="F:2,4-dienoyl-CoA reductase (NADPH) activity"/>
    <property type="evidence" value="ECO:0007669"/>
    <property type="project" value="UniProtKB-EC"/>
</dbReference>
<protein>
    <submittedName>
        <fullName evidence="1">Peroxisomal 2 4-dienoyl-CoA reductase sps19</fullName>
        <ecNumber evidence="1">1.3.1.34</ecNumber>
    </submittedName>
</protein>
<gene>
    <name evidence="1" type="primary">SPS19_1</name>
    <name evidence="1" type="ORF">QQZ08_001453</name>
</gene>
<name>A0ABR1IDX3_9HYPO</name>
<keyword evidence="1" id="KW-0560">Oxidoreductase</keyword>
<proteinExistence type="predicted"/>
<organism evidence="1 2">
    <name type="scientific">Neonectria magnoliae</name>
    <dbReference type="NCBI Taxonomy" id="2732573"/>
    <lineage>
        <taxon>Eukaryota</taxon>
        <taxon>Fungi</taxon>
        <taxon>Dikarya</taxon>
        <taxon>Ascomycota</taxon>
        <taxon>Pezizomycotina</taxon>
        <taxon>Sordariomycetes</taxon>
        <taxon>Hypocreomycetidae</taxon>
        <taxon>Hypocreales</taxon>
        <taxon>Nectriaceae</taxon>
        <taxon>Neonectria</taxon>
    </lineage>
</organism>
<keyword evidence="2" id="KW-1185">Reference proteome</keyword>